<feature type="transmembrane region" description="Helical" evidence="8">
    <location>
        <begin position="147"/>
        <end position="167"/>
    </location>
</feature>
<feature type="transmembrane region" description="Helical" evidence="8">
    <location>
        <begin position="375"/>
        <end position="394"/>
    </location>
</feature>
<name>A0A9C6XVR1_FRAOC</name>
<dbReference type="Pfam" id="PF07690">
    <property type="entry name" value="MFS_1"/>
    <property type="match status" value="1"/>
</dbReference>
<dbReference type="SUPFAM" id="SSF103473">
    <property type="entry name" value="MFS general substrate transporter"/>
    <property type="match status" value="1"/>
</dbReference>
<evidence type="ECO:0000256" key="4">
    <source>
        <dbReference type="ARBA" id="ARBA00022847"/>
    </source>
</evidence>
<feature type="transmembrane region" description="Helical" evidence="8">
    <location>
        <begin position="469"/>
        <end position="488"/>
    </location>
</feature>
<dbReference type="Gene3D" id="1.20.1250.20">
    <property type="entry name" value="MFS general substrate transporter like domains"/>
    <property type="match status" value="2"/>
</dbReference>
<feature type="transmembrane region" description="Helical" evidence="8">
    <location>
        <begin position="120"/>
        <end position="140"/>
    </location>
</feature>
<protein>
    <submittedName>
        <fullName evidence="11">Inorganic phosphate cotransporter</fullName>
    </submittedName>
</protein>
<keyword evidence="4" id="KW-0769">Symport</keyword>
<feature type="transmembrane region" description="Helical" evidence="8">
    <location>
        <begin position="237"/>
        <end position="258"/>
    </location>
</feature>
<dbReference type="GO" id="GO:0006820">
    <property type="term" value="P:monoatomic anion transport"/>
    <property type="evidence" value="ECO:0007669"/>
    <property type="project" value="TreeGrafter"/>
</dbReference>
<keyword evidence="2" id="KW-0813">Transport</keyword>
<dbReference type="FunFam" id="1.20.1250.20:FF:000003">
    <property type="entry name" value="Solute carrier family 17 member 3"/>
    <property type="match status" value="1"/>
</dbReference>
<dbReference type="InterPro" id="IPR036259">
    <property type="entry name" value="MFS_trans_sf"/>
</dbReference>
<dbReference type="GO" id="GO:0016020">
    <property type="term" value="C:membrane"/>
    <property type="evidence" value="ECO:0007669"/>
    <property type="project" value="UniProtKB-SubCell"/>
</dbReference>
<reference evidence="11" key="1">
    <citation type="journal article" date="2018" name="Proc. Natl. Acad. Sci. U.S.A.">
        <title>Phylogenomics and the evolution of hemipteroid insects.</title>
        <authorList>
            <person name="Johnson K.P."/>
            <person name="Dietrich C.H."/>
            <person name="Friedrich F."/>
            <person name="Beutel R.G."/>
            <person name="Wipfler B."/>
            <person name="Peters R.S."/>
            <person name="Allen J.M."/>
            <person name="Petersen M."/>
            <person name="Donath A."/>
            <person name="Walden K.K."/>
            <person name="Kozlov A.M."/>
            <person name="Podsiadlowski L."/>
            <person name="Mayer C."/>
            <person name="Meusemann K."/>
            <person name="Vasilikopoulos A."/>
            <person name="Waterhouse R.M."/>
            <person name="Cameron S.L."/>
            <person name="Weirauch C."/>
            <person name="Swanson D.R."/>
            <person name="Percy D.M."/>
            <person name="Hardy N.B."/>
            <person name="Terry I."/>
            <person name="Liu S."/>
            <person name="Zhou X."/>
            <person name="Misof B."/>
            <person name="Robertson H.M."/>
            <person name="Yoshizawa K."/>
        </authorList>
    </citation>
    <scope>NUCLEOTIDE SEQUENCE</scope>
    <source>
        <tissue evidence="11">Whole organism</tissue>
    </source>
</reference>
<evidence type="ECO:0000256" key="3">
    <source>
        <dbReference type="ARBA" id="ARBA00022692"/>
    </source>
</evidence>
<keyword evidence="3 8" id="KW-0812">Transmembrane</keyword>
<feature type="transmembrane region" description="Helical" evidence="8">
    <location>
        <begin position="12"/>
        <end position="39"/>
    </location>
</feature>
<dbReference type="RefSeq" id="XP_052132735.1">
    <property type="nucleotide sequence ID" value="XM_052276775.1"/>
</dbReference>
<dbReference type="PROSITE" id="PS50850">
    <property type="entry name" value="MFS"/>
    <property type="match status" value="1"/>
</dbReference>
<comment type="subcellular location">
    <subcellularLocation>
        <location evidence="1">Membrane</location>
        <topology evidence="1">Multi-pass membrane protein</topology>
    </subcellularLocation>
</comment>
<dbReference type="OrthoDB" id="2985014at2759"/>
<evidence type="ECO:0000256" key="5">
    <source>
        <dbReference type="ARBA" id="ARBA00022989"/>
    </source>
</evidence>
<evidence type="ECO:0000313" key="11">
    <source>
        <dbReference type="RefSeq" id="XP_052132735.1"/>
    </source>
</evidence>
<feature type="transmembrane region" description="Helical" evidence="8">
    <location>
        <begin position="211"/>
        <end position="231"/>
    </location>
</feature>
<keyword evidence="6 8" id="KW-0472">Membrane</keyword>
<evidence type="ECO:0000256" key="2">
    <source>
        <dbReference type="ARBA" id="ARBA00022448"/>
    </source>
</evidence>
<sequence>MASGWLSTRQVLWIMVFVGFAVNYMVRINMNIALVAMVLPPVRRLSADVLLNGSQPEPAGTQCIAPSLSPALALFLNESATEEDQALMDQPQADEPSGMHLEARLEAPQRFDWNEHEQGMVLGAFFWLYWSTQVPGGVLAQRYGTKLVFGLGNLVPALLAFAIPAAARTHYGALLFIRLAQGCISGLTWPAMHDMTAKWIPPNERSRFVTAYLGGSVGASVTYPVCGLIIDSLGWEAVFYISGALGVLWWLAWTVLVFDSPEEHPRIASSERLHIQKALVGNVTRKKLPTPWRSILLSLPVWMNIVAQWGGLWGLLTLMTQAPSYFRNVHGWGIRMTGLLSGLPQLCRMLFAVVFSTIGDYLLKSNRMSRTNVRKMATAMCNIGQAVFVIGLAFSGCNKIAAIFFLTAATAANGAVSTGALASMVDISPNFASIVLGINGVVTVLPGFISPIMVGALTYNNQTVEQWQIVFGITAAMLLVTGVAYVLFGRSEVQVWNEPAESTSAEDDDAEDDKTVVTVSSKCSDSVRS</sequence>
<evidence type="ECO:0000256" key="7">
    <source>
        <dbReference type="SAM" id="MobiDB-lite"/>
    </source>
</evidence>
<reference evidence="11" key="2">
    <citation type="submission" date="2025-08" db="UniProtKB">
        <authorList>
            <consortium name="RefSeq"/>
        </authorList>
    </citation>
    <scope>IDENTIFICATION</scope>
    <source>
        <tissue evidence="11">Whole organism</tissue>
    </source>
</reference>
<evidence type="ECO:0000256" key="6">
    <source>
        <dbReference type="ARBA" id="ARBA00023136"/>
    </source>
</evidence>
<evidence type="ECO:0000313" key="10">
    <source>
        <dbReference type="Proteomes" id="UP000504606"/>
    </source>
</evidence>
<feature type="domain" description="Major facilitator superfamily (MFS) profile" evidence="9">
    <location>
        <begin position="70"/>
        <end position="493"/>
    </location>
</feature>
<dbReference type="Proteomes" id="UP000504606">
    <property type="component" value="Unplaced"/>
</dbReference>
<dbReference type="GeneID" id="113207990"/>
<organism evidence="10 11">
    <name type="scientific">Frankliniella occidentalis</name>
    <name type="common">Western flower thrips</name>
    <name type="synonym">Euthrips occidentalis</name>
    <dbReference type="NCBI Taxonomy" id="133901"/>
    <lineage>
        <taxon>Eukaryota</taxon>
        <taxon>Metazoa</taxon>
        <taxon>Ecdysozoa</taxon>
        <taxon>Arthropoda</taxon>
        <taxon>Hexapoda</taxon>
        <taxon>Insecta</taxon>
        <taxon>Pterygota</taxon>
        <taxon>Neoptera</taxon>
        <taxon>Paraneoptera</taxon>
        <taxon>Thysanoptera</taxon>
        <taxon>Terebrantia</taxon>
        <taxon>Thripoidea</taxon>
        <taxon>Thripidae</taxon>
        <taxon>Frankliniella</taxon>
    </lineage>
</organism>
<proteinExistence type="predicted"/>
<accession>A0A9C6XVR1</accession>
<feature type="transmembrane region" description="Helical" evidence="8">
    <location>
        <begin position="295"/>
        <end position="319"/>
    </location>
</feature>
<keyword evidence="10" id="KW-1185">Reference proteome</keyword>
<keyword evidence="5 8" id="KW-1133">Transmembrane helix</keyword>
<feature type="transmembrane region" description="Helical" evidence="8">
    <location>
        <begin position="400"/>
        <end position="422"/>
    </location>
</feature>
<dbReference type="GO" id="GO:0015293">
    <property type="term" value="F:symporter activity"/>
    <property type="evidence" value="ECO:0007669"/>
    <property type="project" value="UniProtKB-KW"/>
</dbReference>
<evidence type="ECO:0000259" key="9">
    <source>
        <dbReference type="PROSITE" id="PS50850"/>
    </source>
</evidence>
<feature type="region of interest" description="Disordered" evidence="7">
    <location>
        <begin position="498"/>
        <end position="529"/>
    </location>
</feature>
<feature type="transmembrane region" description="Helical" evidence="8">
    <location>
        <begin position="434"/>
        <end position="457"/>
    </location>
</feature>
<feature type="compositionally biased region" description="Polar residues" evidence="7">
    <location>
        <begin position="520"/>
        <end position="529"/>
    </location>
</feature>
<evidence type="ECO:0000256" key="1">
    <source>
        <dbReference type="ARBA" id="ARBA00004141"/>
    </source>
</evidence>
<dbReference type="AlphaFoldDB" id="A0A9C6XVR1"/>
<dbReference type="InterPro" id="IPR011701">
    <property type="entry name" value="MFS"/>
</dbReference>
<dbReference type="InterPro" id="IPR020846">
    <property type="entry name" value="MFS_dom"/>
</dbReference>
<dbReference type="KEGG" id="foc:113207990"/>
<dbReference type="PANTHER" id="PTHR11662:SF79">
    <property type="entry name" value="NA[+]-DEPENDENT INORGANIC PHOSPHATE COTRANSPORTER, ISOFORM A"/>
    <property type="match status" value="1"/>
</dbReference>
<evidence type="ECO:0000256" key="8">
    <source>
        <dbReference type="SAM" id="Phobius"/>
    </source>
</evidence>
<dbReference type="InterPro" id="IPR050382">
    <property type="entry name" value="MFS_Na/Anion_cotransporter"/>
</dbReference>
<dbReference type="PANTHER" id="PTHR11662">
    <property type="entry name" value="SOLUTE CARRIER FAMILY 17"/>
    <property type="match status" value="1"/>
</dbReference>
<gene>
    <name evidence="11" type="primary">LOC113207990</name>
</gene>
<dbReference type="CDD" id="cd17318">
    <property type="entry name" value="MFS_SLC17"/>
    <property type="match status" value="1"/>
</dbReference>